<evidence type="ECO:0000313" key="3">
    <source>
        <dbReference type="EMBL" id="KIY64353.1"/>
    </source>
</evidence>
<sequence length="279" mass="28606">MGRTVVSERARQGHQAALDGGRRAGQFIDEKTPPIVKQRLGEFADAADRYAQAIEDATPPAVKEKLAQAGAAIDKIPQPVKHGMAGAAAAAILAPIAAPAILGGIYGIAAAGPVAGGVFAGIQAGGGAIAAGSSLAVVQSIAMGGALPLIGAISAGGIGGVVGGGGSWIARRVRGRQSEGGEGDDGSGNDDDPEEKRFSVPDDTDTNSKLPRDLALKFLRDEEFVEKSTLDDTAIITCTACNTTVWTETEKDEGDLEPGLGAWIYHEERCDHIHARAHL</sequence>
<feature type="transmembrane region" description="Helical" evidence="2">
    <location>
        <begin position="85"/>
        <end position="108"/>
    </location>
</feature>
<keyword evidence="4" id="KW-1185">Reference proteome</keyword>
<dbReference type="STRING" id="1314674.A0A0D7B149"/>
<protein>
    <submittedName>
        <fullName evidence="3">Uncharacterized protein</fullName>
    </submittedName>
</protein>
<dbReference type="Proteomes" id="UP000054007">
    <property type="component" value="Unassembled WGS sequence"/>
</dbReference>
<organism evidence="3 4">
    <name type="scientific">Cylindrobasidium torrendii FP15055 ss-10</name>
    <dbReference type="NCBI Taxonomy" id="1314674"/>
    <lineage>
        <taxon>Eukaryota</taxon>
        <taxon>Fungi</taxon>
        <taxon>Dikarya</taxon>
        <taxon>Basidiomycota</taxon>
        <taxon>Agaricomycotina</taxon>
        <taxon>Agaricomycetes</taxon>
        <taxon>Agaricomycetidae</taxon>
        <taxon>Agaricales</taxon>
        <taxon>Marasmiineae</taxon>
        <taxon>Physalacriaceae</taxon>
        <taxon>Cylindrobasidium</taxon>
    </lineage>
</organism>
<dbReference type="AlphaFoldDB" id="A0A0D7B149"/>
<name>A0A0D7B149_9AGAR</name>
<keyword evidence="2" id="KW-1133">Transmembrane helix</keyword>
<feature type="region of interest" description="Disordered" evidence="1">
    <location>
        <begin position="1"/>
        <end position="31"/>
    </location>
</feature>
<evidence type="ECO:0000256" key="2">
    <source>
        <dbReference type="SAM" id="Phobius"/>
    </source>
</evidence>
<gene>
    <name evidence="3" type="ORF">CYLTODRAFT_457275</name>
</gene>
<feature type="compositionally biased region" description="Basic and acidic residues" evidence="1">
    <location>
        <begin position="1"/>
        <end position="11"/>
    </location>
</feature>
<evidence type="ECO:0000256" key="1">
    <source>
        <dbReference type="SAM" id="MobiDB-lite"/>
    </source>
</evidence>
<keyword evidence="2" id="KW-0812">Transmembrane</keyword>
<keyword evidence="2" id="KW-0472">Membrane</keyword>
<feature type="transmembrane region" description="Helical" evidence="2">
    <location>
        <begin position="149"/>
        <end position="170"/>
    </location>
</feature>
<evidence type="ECO:0000313" key="4">
    <source>
        <dbReference type="Proteomes" id="UP000054007"/>
    </source>
</evidence>
<reference evidence="3 4" key="1">
    <citation type="journal article" date="2015" name="Fungal Genet. Biol.">
        <title>Evolution of novel wood decay mechanisms in Agaricales revealed by the genome sequences of Fistulina hepatica and Cylindrobasidium torrendii.</title>
        <authorList>
            <person name="Floudas D."/>
            <person name="Held B.W."/>
            <person name="Riley R."/>
            <person name="Nagy L.G."/>
            <person name="Koehler G."/>
            <person name="Ransdell A.S."/>
            <person name="Younus H."/>
            <person name="Chow J."/>
            <person name="Chiniquy J."/>
            <person name="Lipzen A."/>
            <person name="Tritt A."/>
            <person name="Sun H."/>
            <person name="Haridas S."/>
            <person name="LaButti K."/>
            <person name="Ohm R.A."/>
            <person name="Kues U."/>
            <person name="Blanchette R.A."/>
            <person name="Grigoriev I.V."/>
            <person name="Minto R.E."/>
            <person name="Hibbett D.S."/>
        </authorList>
    </citation>
    <scope>NUCLEOTIDE SEQUENCE [LARGE SCALE GENOMIC DNA]</scope>
    <source>
        <strain evidence="3 4">FP15055 ss-10</strain>
    </source>
</reference>
<feature type="compositionally biased region" description="Acidic residues" evidence="1">
    <location>
        <begin position="181"/>
        <end position="193"/>
    </location>
</feature>
<accession>A0A0D7B149</accession>
<dbReference type="EMBL" id="KN880640">
    <property type="protein sequence ID" value="KIY64353.1"/>
    <property type="molecule type" value="Genomic_DNA"/>
</dbReference>
<feature type="transmembrane region" description="Helical" evidence="2">
    <location>
        <begin position="114"/>
        <end position="137"/>
    </location>
</feature>
<proteinExistence type="predicted"/>
<dbReference type="OrthoDB" id="3066392at2759"/>
<feature type="region of interest" description="Disordered" evidence="1">
    <location>
        <begin position="175"/>
        <end position="208"/>
    </location>
</feature>